<evidence type="ECO:0000256" key="4">
    <source>
        <dbReference type="ARBA" id="ARBA00023295"/>
    </source>
</evidence>
<keyword evidence="4" id="KW-0326">Glycosidase</keyword>
<gene>
    <name evidence="11" type="ORF">PG915_10060</name>
</gene>
<dbReference type="InterPro" id="IPR000757">
    <property type="entry name" value="Beta-glucanase-like"/>
</dbReference>
<dbReference type="Gene3D" id="2.60.120.200">
    <property type="match status" value="1"/>
</dbReference>
<dbReference type="PANTHER" id="PTHR31062">
    <property type="entry name" value="XYLOGLUCAN ENDOTRANSGLUCOSYLASE/HYDROLASE PROTEIN 8-RELATED"/>
    <property type="match status" value="1"/>
</dbReference>
<evidence type="ECO:0000256" key="7">
    <source>
        <dbReference type="ARBA" id="ARBA00031665"/>
    </source>
</evidence>
<dbReference type="InterPro" id="IPR013320">
    <property type="entry name" value="ConA-like_dom_sf"/>
</dbReference>
<feature type="signal peptide" evidence="9">
    <location>
        <begin position="1"/>
        <end position="20"/>
    </location>
</feature>
<evidence type="ECO:0000259" key="10">
    <source>
        <dbReference type="PROSITE" id="PS51762"/>
    </source>
</evidence>
<keyword evidence="9" id="KW-0732">Signal</keyword>
<dbReference type="Pfam" id="PF00722">
    <property type="entry name" value="Glyco_hydro_16"/>
    <property type="match status" value="1"/>
</dbReference>
<feature type="active site" description="Proton donor" evidence="8">
    <location>
        <position position="96"/>
    </location>
</feature>
<protein>
    <recommendedName>
        <fullName evidence="2">Beta-glucanase</fullName>
    </recommendedName>
    <alternativeName>
        <fullName evidence="7">1,3-1,4-beta-D-glucan 4-glucanohydrolase</fullName>
    </alternativeName>
    <alternativeName>
        <fullName evidence="6">Endo-beta-1,3-1,4 glucanase</fullName>
    </alternativeName>
    <alternativeName>
        <fullName evidence="5">Lichenase</fullName>
    </alternativeName>
</protein>
<dbReference type="GO" id="GO:0005975">
    <property type="term" value="P:carbohydrate metabolic process"/>
    <property type="evidence" value="ECO:0007669"/>
    <property type="project" value="InterPro"/>
</dbReference>
<dbReference type="InterPro" id="IPR008264">
    <property type="entry name" value="Beta_glucanase"/>
</dbReference>
<feature type="chain" id="PRO_5043840440" description="Beta-glucanase" evidence="9">
    <location>
        <begin position="21"/>
        <end position="262"/>
    </location>
</feature>
<evidence type="ECO:0000256" key="5">
    <source>
        <dbReference type="ARBA" id="ARBA00029722"/>
    </source>
</evidence>
<dbReference type="PROSITE" id="PS51762">
    <property type="entry name" value="GH16_2"/>
    <property type="match status" value="1"/>
</dbReference>
<sequence>MTTMLKLVWLIPAILITACSSESKTPPQVNEGTSPSFNTADQPLYGAEVFSHDKVLFGKFVIRMKMVSSPGVISSFFTYDNESWAGGIPWREIDIESVGKRKDLLQTNLITGEASHRIHSEQLHTVDDIDEFHEHTLIWTPDEITWQVDGVTIHQELASQSLQVQDMRDTPQSYRMNLWVADSIDWAGRFNIDNLPLEQTIDWIKYYAYDNGEFTLEWRDDFTYFDSNRWGKGDWSFAENLANFRPDNAVIVDDALVLRLTR</sequence>
<evidence type="ECO:0000256" key="1">
    <source>
        <dbReference type="ARBA" id="ARBA00006865"/>
    </source>
</evidence>
<dbReference type="KEGG" id="vck:PG915_10060"/>
<evidence type="ECO:0000256" key="8">
    <source>
        <dbReference type="PIRSR" id="PIRSR608264-1"/>
    </source>
</evidence>
<name>A0AAU8BHB9_9VIBR</name>
<feature type="active site" description="Nucleophile" evidence="8">
    <location>
        <position position="92"/>
    </location>
</feature>
<dbReference type="RefSeq" id="WP_353496408.1">
    <property type="nucleotide sequence ID" value="NZ_CP115920.1"/>
</dbReference>
<organism evidence="11">
    <name type="scientific">Vibrio chaetopteri</name>
    <dbReference type="NCBI Taxonomy" id="3016528"/>
    <lineage>
        <taxon>Bacteria</taxon>
        <taxon>Pseudomonadati</taxon>
        <taxon>Pseudomonadota</taxon>
        <taxon>Gammaproteobacteria</taxon>
        <taxon>Vibrionales</taxon>
        <taxon>Vibrionaceae</taxon>
        <taxon>Vibrio</taxon>
    </lineage>
</organism>
<keyword evidence="3" id="KW-0378">Hydrolase</keyword>
<dbReference type="AlphaFoldDB" id="A0AAU8BHB9"/>
<evidence type="ECO:0000256" key="3">
    <source>
        <dbReference type="ARBA" id="ARBA00022801"/>
    </source>
</evidence>
<dbReference type="PROSITE" id="PS51257">
    <property type="entry name" value="PROKAR_LIPOPROTEIN"/>
    <property type="match status" value="1"/>
</dbReference>
<evidence type="ECO:0000256" key="9">
    <source>
        <dbReference type="SAM" id="SignalP"/>
    </source>
</evidence>
<dbReference type="InterPro" id="IPR044791">
    <property type="entry name" value="Beta-glucanase/XTH"/>
</dbReference>
<comment type="similarity">
    <text evidence="1">Belongs to the glycosyl hydrolase 16 family.</text>
</comment>
<dbReference type="PRINTS" id="PR00737">
    <property type="entry name" value="GLHYDRLASE16"/>
</dbReference>
<dbReference type="SUPFAM" id="SSF49899">
    <property type="entry name" value="Concanavalin A-like lectins/glucanases"/>
    <property type="match status" value="1"/>
</dbReference>
<accession>A0AAU8BHB9</accession>
<dbReference type="EMBL" id="CP115920">
    <property type="protein sequence ID" value="XCD14943.1"/>
    <property type="molecule type" value="Genomic_DNA"/>
</dbReference>
<evidence type="ECO:0000313" key="11">
    <source>
        <dbReference type="EMBL" id="XCD14943.1"/>
    </source>
</evidence>
<proteinExistence type="inferred from homology"/>
<evidence type="ECO:0000256" key="6">
    <source>
        <dbReference type="ARBA" id="ARBA00029771"/>
    </source>
</evidence>
<reference evidence="11" key="1">
    <citation type="submission" date="2023-01" db="EMBL/GenBank/DDBJ databases">
        <title>Vibrio sp. CB1-14 genome sequencing.</title>
        <authorList>
            <person name="Otstavnykh N."/>
            <person name="Isaeva M."/>
            <person name="Meleshko D."/>
        </authorList>
    </citation>
    <scope>NUCLEOTIDE SEQUENCE</scope>
    <source>
        <strain evidence="11">CB1-14</strain>
    </source>
</reference>
<evidence type="ECO:0000256" key="2">
    <source>
        <dbReference type="ARBA" id="ARBA00014569"/>
    </source>
</evidence>
<dbReference type="GO" id="GO:0004553">
    <property type="term" value="F:hydrolase activity, hydrolyzing O-glycosyl compounds"/>
    <property type="evidence" value="ECO:0007669"/>
    <property type="project" value="InterPro"/>
</dbReference>
<feature type="domain" description="GH16" evidence="10">
    <location>
        <begin position="1"/>
        <end position="212"/>
    </location>
</feature>